<dbReference type="Pfam" id="PF00588">
    <property type="entry name" value="SpoU_methylase"/>
    <property type="match status" value="1"/>
</dbReference>
<dbReference type="InterPro" id="IPR029028">
    <property type="entry name" value="Alpha/beta_knot_MTases"/>
</dbReference>
<dbReference type="PANTHER" id="PTHR43191">
    <property type="entry name" value="RRNA METHYLTRANSFERASE 3"/>
    <property type="match status" value="1"/>
</dbReference>
<evidence type="ECO:0000256" key="3">
    <source>
        <dbReference type="ARBA" id="ARBA00022679"/>
    </source>
</evidence>
<evidence type="ECO:0000313" key="5">
    <source>
        <dbReference type="EMBL" id="SMG57109.1"/>
    </source>
</evidence>
<dbReference type="EMBL" id="FXAZ01000007">
    <property type="protein sequence ID" value="SMG57109.1"/>
    <property type="molecule type" value="Genomic_DNA"/>
</dbReference>
<sequence length="267" mass="29510">MRTQQITSLSNARVKQWVQLKERKYRNKEGLFIAEGIHLVQEALRSKAKVHSIVYDMELGLPSELQEWAHKGMDVEWIEVNDAIIRKCTDTETPQPVFAIIQKPGADYRLLLEANKPLVIVVDGVQDPGNLGTIIRSADAVGATGVVIGKGSVDLYNSKTVRSTMGSLFHLPIVEADLTTLLPEVKGQGIHVVSTSLQASHTCYSYDFTQPTWFVVGNEGKGVSSEVSLLVEDHILIPMKGHAESLNVAMATTVMLYEALRQREFAL</sequence>
<evidence type="ECO:0000256" key="2">
    <source>
        <dbReference type="ARBA" id="ARBA00022603"/>
    </source>
</evidence>
<dbReference type="InterPro" id="IPR013123">
    <property type="entry name" value="SpoU_subst-bd"/>
</dbReference>
<accession>A0A1X7LVD8</accession>
<keyword evidence="6" id="KW-1185">Reference proteome</keyword>
<dbReference type="GO" id="GO:0005737">
    <property type="term" value="C:cytoplasm"/>
    <property type="evidence" value="ECO:0007669"/>
    <property type="project" value="UniProtKB-ARBA"/>
</dbReference>
<evidence type="ECO:0000256" key="1">
    <source>
        <dbReference type="ARBA" id="ARBA00007228"/>
    </source>
</evidence>
<dbReference type="GO" id="GO:0003723">
    <property type="term" value="F:RNA binding"/>
    <property type="evidence" value="ECO:0007669"/>
    <property type="project" value="InterPro"/>
</dbReference>
<dbReference type="CDD" id="cd18095">
    <property type="entry name" value="SpoU-like_rRNA-MTase"/>
    <property type="match status" value="1"/>
</dbReference>
<proteinExistence type="inferred from homology"/>
<comment type="similarity">
    <text evidence="1">Belongs to the class IV-like SAM-binding methyltransferase superfamily. RNA methyltransferase TrmH family.</text>
</comment>
<keyword evidence="3 5" id="KW-0808">Transferase</keyword>
<dbReference type="PANTHER" id="PTHR43191:SF2">
    <property type="entry name" value="RRNA METHYLTRANSFERASE 3, MITOCHONDRIAL"/>
    <property type="match status" value="1"/>
</dbReference>
<evidence type="ECO:0000313" key="6">
    <source>
        <dbReference type="Proteomes" id="UP000193834"/>
    </source>
</evidence>
<dbReference type="InterPro" id="IPR029026">
    <property type="entry name" value="tRNA_m1G_MTases_N"/>
</dbReference>
<dbReference type="AlphaFoldDB" id="A0A1X7LVD8"/>
<dbReference type="SUPFAM" id="SSF75217">
    <property type="entry name" value="alpha/beta knot"/>
    <property type="match status" value="1"/>
</dbReference>
<dbReference type="InterPro" id="IPR001537">
    <property type="entry name" value="SpoU_MeTrfase"/>
</dbReference>
<dbReference type="RefSeq" id="WP_085497948.1">
    <property type="nucleotide sequence ID" value="NZ_FXAZ01000007.1"/>
</dbReference>
<dbReference type="GO" id="GO:0008173">
    <property type="term" value="F:RNA methyltransferase activity"/>
    <property type="evidence" value="ECO:0007669"/>
    <property type="project" value="InterPro"/>
</dbReference>
<protein>
    <submittedName>
        <fullName evidence="5">RNA methyltransferase, TrmH family</fullName>
    </submittedName>
</protein>
<dbReference type="Gene3D" id="3.30.1330.30">
    <property type="match status" value="1"/>
</dbReference>
<feature type="domain" description="RNA 2-O ribose methyltransferase substrate binding" evidence="4">
    <location>
        <begin position="33"/>
        <end position="107"/>
    </location>
</feature>
<organism evidence="5 6">
    <name type="scientific">Paenibacillus aquistagni</name>
    <dbReference type="NCBI Taxonomy" id="1852522"/>
    <lineage>
        <taxon>Bacteria</taxon>
        <taxon>Bacillati</taxon>
        <taxon>Bacillota</taxon>
        <taxon>Bacilli</taxon>
        <taxon>Bacillales</taxon>
        <taxon>Paenibacillaceae</taxon>
        <taxon>Paenibacillus</taxon>
    </lineage>
</organism>
<dbReference type="InterPro" id="IPR053888">
    <property type="entry name" value="MRM3-like_sub_bind"/>
</dbReference>
<dbReference type="Pfam" id="PF22435">
    <property type="entry name" value="MRM3-like_sub_bind"/>
    <property type="match status" value="1"/>
</dbReference>
<evidence type="ECO:0000259" key="4">
    <source>
        <dbReference type="SMART" id="SM00967"/>
    </source>
</evidence>
<reference evidence="5 6" key="1">
    <citation type="submission" date="2017-04" db="EMBL/GenBank/DDBJ databases">
        <authorList>
            <person name="Afonso C.L."/>
            <person name="Miller P.J."/>
            <person name="Scott M.A."/>
            <person name="Spackman E."/>
            <person name="Goraichik I."/>
            <person name="Dimitrov K.M."/>
            <person name="Suarez D.L."/>
            <person name="Swayne D.E."/>
        </authorList>
    </citation>
    <scope>NUCLEOTIDE SEQUENCE [LARGE SCALE GENOMIC DNA]</scope>
    <source>
        <strain evidence="5 6">11</strain>
    </source>
</reference>
<dbReference type="InterPro" id="IPR051259">
    <property type="entry name" value="rRNA_Methyltransferase"/>
</dbReference>
<keyword evidence="2 5" id="KW-0489">Methyltransferase</keyword>
<dbReference type="GO" id="GO:0006396">
    <property type="term" value="P:RNA processing"/>
    <property type="evidence" value="ECO:0007669"/>
    <property type="project" value="InterPro"/>
</dbReference>
<dbReference type="SUPFAM" id="SSF55315">
    <property type="entry name" value="L30e-like"/>
    <property type="match status" value="1"/>
</dbReference>
<dbReference type="GO" id="GO:0032259">
    <property type="term" value="P:methylation"/>
    <property type="evidence" value="ECO:0007669"/>
    <property type="project" value="UniProtKB-KW"/>
</dbReference>
<dbReference type="Gene3D" id="3.40.1280.10">
    <property type="match status" value="1"/>
</dbReference>
<dbReference type="InterPro" id="IPR029064">
    <property type="entry name" value="Ribosomal_eL30-like_sf"/>
</dbReference>
<name>A0A1X7LVD8_9BACL</name>
<dbReference type="OrthoDB" id="9794400at2"/>
<gene>
    <name evidence="5" type="ORF">SAMN06295960_4345</name>
</gene>
<dbReference type="STRING" id="1852522.SAMN06295960_4345"/>
<dbReference type="Proteomes" id="UP000193834">
    <property type="component" value="Unassembled WGS sequence"/>
</dbReference>
<dbReference type="SMART" id="SM00967">
    <property type="entry name" value="SpoU_sub_bind"/>
    <property type="match status" value="1"/>
</dbReference>